<evidence type="ECO:0000256" key="2">
    <source>
        <dbReference type="ARBA" id="ARBA00012755"/>
    </source>
</evidence>
<dbReference type="Gene3D" id="3.20.20.70">
    <property type="entry name" value="Aldolase class I"/>
    <property type="match status" value="1"/>
</dbReference>
<comment type="catalytic activity">
    <reaction evidence="1">
        <text>Hydrolysis of terminal, non-reducing alpha-D-galactose residues in alpha-D-galactosides, including galactose oligosaccharides, galactomannans and galactolipids.</text>
        <dbReference type="EC" id="3.2.1.22"/>
    </reaction>
</comment>
<evidence type="ECO:0000256" key="1">
    <source>
        <dbReference type="ARBA" id="ARBA00001255"/>
    </source>
</evidence>
<dbReference type="PATRIC" id="fig|864564.6.peg.1638"/>
<dbReference type="PANTHER" id="PTHR43053">
    <property type="entry name" value="GLYCOSIDASE FAMILY 31"/>
    <property type="match status" value="1"/>
</dbReference>
<dbReference type="Proteomes" id="UP000004946">
    <property type="component" value="Chromosome"/>
</dbReference>
<evidence type="ECO:0000259" key="5">
    <source>
        <dbReference type="Pfam" id="PF16875"/>
    </source>
</evidence>
<dbReference type="HOGENOM" id="CLU_009640_3_1_11"/>
<dbReference type="PRINTS" id="PR00743">
    <property type="entry name" value="GLHYDRLASE36"/>
</dbReference>
<dbReference type="InterPro" id="IPR050985">
    <property type="entry name" value="Alpha-glycosidase_related"/>
</dbReference>
<dbReference type="SUPFAM" id="SSF51445">
    <property type="entry name" value="(Trans)glycosidases"/>
    <property type="match status" value="1"/>
</dbReference>
<evidence type="ECO:0000256" key="4">
    <source>
        <dbReference type="ARBA" id="ARBA00023295"/>
    </source>
</evidence>
<dbReference type="InterPro" id="IPR013785">
    <property type="entry name" value="Aldolase_TIM"/>
</dbReference>
<keyword evidence="4" id="KW-0326">Glycosidase</keyword>
<dbReference type="eggNOG" id="COG3345">
    <property type="taxonomic scope" value="Bacteria"/>
</dbReference>
<dbReference type="Gene3D" id="2.70.98.60">
    <property type="entry name" value="alpha-galactosidase from lactobacil brevis"/>
    <property type="match status" value="1"/>
</dbReference>
<organism evidence="6 7">
    <name type="scientific">Parascardovia denticolens DSM 10105 = JCM 12538</name>
    <dbReference type="NCBI Taxonomy" id="864564"/>
    <lineage>
        <taxon>Bacteria</taxon>
        <taxon>Bacillati</taxon>
        <taxon>Actinomycetota</taxon>
        <taxon>Actinomycetes</taxon>
        <taxon>Bifidobacteriales</taxon>
        <taxon>Bifidobacteriaceae</taxon>
        <taxon>Parascardovia</taxon>
    </lineage>
</organism>
<dbReference type="EMBL" id="AEON01000001">
    <property type="protein sequence ID" value="EFT83075.1"/>
    <property type="molecule type" value="Genomic_DNA"/>
</dbReference>
<dbReference type="InterPro" id="IPR031704">
    <property type="entry name" value="Glyco_hydro_36_N"/>
</dbReference>
<dbReference type="EC" id="3.2.1.22" evidence="2"/>
<proteinExistence type="predicted"/>
<dbReference type="CDD" id="cd14791">
    <property type="entry name" value="GH36"/>
    <property type="match status" value="1"/>
</dbReference>
<dbReference type="GO" id="GO:0004557">
    <property type="term" value="F:alpha-galactosidase activity"/>
    <property type="evidence" value="ECO:0007669"/>
    <property type="project" value="UniProtKB-EC"/>
</dbReference>
<dbReference type="InterPro" id="IPR002252">
    <property type="entry name" value="Glyco_hydro_36"/>
</dbReference>
<dbReference type="AlphaFoldDB" id="E6JYR4"/>
<keyword evidence="7" id="KW-1185">Reference proteome</keyword>
<comment type="caution">
    <text evidence="6">The sequence shown here is derived from an EMBL/GenBank/DDBJ whole genome shotgun (WGS) entry which is preliminary data.</text>
</comment>
<accession>E6JYR4</accession>
<gene>
    <name evidence="6" type="ORF">HMPREF0620_0080</name>
</gene>
<dbReference type="InterPro" id="IPR038417">
    <property type="entry name" value="Alpga-gal_N_sf"/>
</dbReference>
<feature type="domain" description="Glycosyl hydrolase family 36 N-terminal" evidence="5">
    <location>
        <begin position="44"/>
        <end position="306"/>
    </location>
</feature>
<evidence type="ECO:0000313" key="7">
    <source>
        <dbReference type="Proteomes" id="UP000004946"/>
    </source>
</evidence>
<dbReference type="PANTHER" id="PTHR43053:SF3">
    <property type="entry name" value="ALPHA-GALACTOSIDASE C-RELATED"/>
    <property type="match status" value="1"/>
</dbReference>
<dbReference type="PROSITE" id="PS00512">
    <property type="entry name" value="ALPHA_GALACTOSIDASE"/>
    <property type="match status" value="1"/>
</dbReference>
<dbReference type="Pfam" id="PF02065">
    <property type="entry name" value="Melibiase"/>
    <property type="match status" value="1"/>
</dbReference>
<keyword evidence="3" id="KW-0378">Hydrolase</keyword>
<reference evidence="6 7" key="1">
    <citation type="submission" date="2010-12" db="EMBL/GenBank/DDBJ databases">
        <authorList>
            <person name="Muzny D."/>
            <person name="Qin X."/>
            <person name="Buhay C."/>
            <person name="Dugan-Rocha S."/>
            <person name="Ding Y."/>
            <person name="Chen G."/>
            <person name="Hawes A."/>
            <person name="Holder M."/>
            <person name="Jhangiani S."/>
            <person name="Johnson A."/>
            <person name="Khan Z."/>
            <person name="Li Z."/>
            <person name="Liu W."/>
            <person name="Liu X."/>
            <person name="Perez L."/>
            <person name="Shen H."/>
            <person name="Wang Q."/>
            <person name="Watt J."/>
            <person name="Xi L."/>
            <person name="Xin Y."/>
            <person name="Zhou J."/>
            <person name="Deng J."/>
            <person name="Jiang H."/>
            <person name="Liu Y."/>
            <person name="Qu J."/>
            <person name="Song X.-Z."/>
            <person name="Zhang L."/>
            <person name="Villasana D."/>
            <person name="Johnson A."/>
            <person name="Liu J."/>
            <person name="Liyanage D."/>
            <person name="Lorensuhewa L."/>
            <person name="Robinson T."/>
            <person name="Song A."/>
            <person name="Song B.-B."/>
            <person name="Dinh H."/>
            <person name="Thornton R."/>
            <person name="Coyle M."/>
            <person name="Francisco L."/>
            <person name="Jackson L."/>
            <person name="Javaid M."/>
            <person name="Korchina V."/>
            <person name="Kovar C."/>
            <person name="Mata R."/>
            <person name="Mathew T."/>
            <person name="Ngo R."/>
            <person name="Nguyen L."/>
            <person name="Nguyen N."/>
            <person name="Okwuonu G."/>
            <person name="Ongeri F."/>
            <person name="Pham C."/>
            <person name="Simmons D."/>
            <person name="Wilczek-Boney K."/>
            <person name="Hale W."/>
            <person name="Jakkamsetti A."/>
            <person name="Pham P."/>
            <person name="Ruth R."/>
            <person name="San Lucas F."/>
            <person name="Warren J."/>
            <person name="Zhang J."/>
            <person name="Zhao Z."/>
            <person name="Zhou C."/>
            <person name="Zhu D."/>
            <person name="Lee S."/>
            <person name="Bess C."/>
            <person name="Blankenburg K."/>
            <person name="Forbes L."/>
            <person name="Fu Q."/>
            <person name="Gubbala S."/>
            <person name="Hirani K."/>
            <person name="Jayaseelan J.C."/>
            <person name="Lara F."/>
            <person name="Munidasa M."/>
            <person name="Palculict T."/>
            <person name="Patil S."/>
            <person name="Pu L.-L."/>
            <person name="Saada N."/>
            <person name="Tang L."/>
            <person name="Weissenberger G."/>
            <person name="Zhu Y."/>
            <person name="Hemphill L."/>
            <person name="Shang Y."/>
            <person name="Youmans B."/>
            <person name="Ayvaz T."/>
            <person name="Ross M."/>
            <person name="Santibanez J."/>
            <person name="Aqrawi P."/>
            <person name="Gross S."/>
            <person name="Joshi V."/>
            <person name="Fowler G."/>
            <person name="Nazareth L."/>
            <person name="Reid J."/>
            <person name="Worley K."/>
            <person name="Petrosino J."/>
            <person name="Highlander S."/>
            <person name="Gibbs R."/>
        </authorList>
    </citation>
    <scope>NUCLEOTIDE SEQUENCE [LARGE SCALE GENOMIC DNA]</scope>
    <source>
        <strain evidence="6 7">DSM 10105</strain>
    </source>
</reference>
<dbReference type="InterPro" id="IPR000111">
    <property type="entry name" value="Glyco_hydro_27/36_CS"/>
</dbReference>
<name>E6JYR4_PARDN</name>
<evidence type="ECO:0000313" key="6">
    <source>
        <dbReference type="EMBL" id="EFT83075.1"/>
    </source>
</evidence>
<dbReference type="GO" id="GO:0016052">
    <property type="term" value="P:carbohydrate catabolic process"/>
    <property type="evidence" value="ECO:0007669"/>
    <property type="project" value="InterPro"/>
</dbReference>
<sequence>MTNCRHEAMVKTYDSRSVMGSPLHTIYMENGGISVVLVSRENNLPHLVHWGEPLSNPDTAVNLYDALHPQRVSGNLDKTPFPSIMPVQAEAWSGRSRFVVRRAGVELFCKFEMVSFTTDLEGETVDGLSDQARRLTGMTDERIRLAQDNNPTYPHQGLVPRVVAVGQDKEQGVELVWELQVLNSGLVRQKATVRNLASDSVLSVQMVELGFPLPAVATEVMTTTGHHLRERSPQRQKLTKGRYEKNCVMGRPDFDATLLMSVGTAGFGFEEGDVWSAHVGWSGNSTLSVDSTPFSLPLLGGGEFLFGGEADLDEDGAYTTPWVYGSYGRGLNQVAQRFHHLQRELHPNLRTKPRPVILNTWEAVYFNHSFEALKALADHAQECGVERFVVDDGWFGSRRSETSGLGDWQVSREVWPQGLGPLADYVHSLGMEFGLWFEPEMVNPNSEVARAHPDWMLGPTHSRLALEGRFQQAIDLTNDEVLSYIFKAMDSLVGEVGIDYIKWDHNKMVTEAVSRKSGLPAVHRQTEAVYAIFDALKLRHPGLEIESCSSGGGRVDMGILSRCDRIWASDCVDPVERASIQPYTSLLVAPEMIGEHIGASPAHTTLRSASLQMRAAMSFFGHMGVEWDLNKVDKHQRAELTSWIDEYKKARVKVGGGSLFHSDVNDEAVRLDGAMTEDQSFGYFRFTQVTTSPNYPVQPVRLPGLDLHASYRIRPLKPCEDLTGIGNGQSPLYWWTSAGVVLDAWSLMNFGVRPPQLYPAQAVIFTVERV</sequence>
<evidence type="ECO:0000256" key="3">
    <source>
        <dbReference type="ARBA" id="ARBA00022801"/>
    </source>
</evidence>
<dbReference type="KEGG" id="pdo:PSDT_1495"/>
<dbReference type="Pfam" id="PF16875">
    <property type="entry name" value="Glyco_hydro_36N"/>
    <property type="match status" value="1"/>
</dbReference>
<dbReference type="RefSeq" id="WP_006288519.1">
    <property type="nucleotide sequence ID" value="NZ_AP012333.1"/>
</dbReference>
<dbReference type="FunFam" id="3.20.20.70:FF:000118">
    <property type="entry name" value="Alpha-galactosidase"/>
    <property type="match status" value="1"/>
</dbReference>
<dbReference type="InterPro" id="IPR017853">
    <property type="entry name" value="GH"/>
</dbReference>
<protein>
    <recommendedName>
        <fullName evidence="2">alpha-galactosidase</fullName>
        <ecNumber evidence="2">3.2.1.22</ecNumber>
    </recommendedName>
</protein>